<evidence type="ECO:0000256" key="8">
    <source>
        <dbReference type="ARBA" id="ARBA00022692"/>
    </source>
</evidence>
<evidence type="ECO:0000256" key="5">
    <source>
        <dbReference type="ARBA" id="ARBA00014944"/>
    </source>
</evidence>
<evidence type="ECO:0000256" key="7">
    <source>
        <dbReference type="ARBA" id="ARBA00022679"/>
    </source>
</evidence>
<gene>
    <name evidence="18" type="primary">pgsA</name>
    <name evidence="18" type="ORF">NCTC10717_00205</name>
</gene>
<dbReference type="PANTHER" id="PTHR14269:SF62">
    <property type="entry name" value="CDP-DIACYLGLYCEROL--GLYCEROL-3-PHOSPHATE 3-PHOSPHATIDYLTRANSFERASE 1, CHLOROPLASTIC"/>
    <property type="match status" value="1"/>
</dbReference>
<dbReference type="InterPro" id="IPR050324">
    <property type="entry name" value="CDP-alcohol_PTase-I"/>
</dbReference>
<feature type="transmembrane region" description="Helical" evidence="17">
    <location>
        <begin position="30"/>
        <end position="48"/>
    </location>
</feature>
<comment type="subcellular location">
    <subcellularLocation>
        <location evidence="1">Membrane</location>
        <topology evidence="1">Multi-pass membrane protein</topology>
    </subcellularLocation>
</comment>
<keyword evidence="9 17" id="KW-1133">Transmembrane helix</keyword>
<evidence type="ECO:0000256" key="17">
    <source>
        <dbReference type="SAM" id="Phobius"/>
    </source>
</evidence>
<evidence type="ECO:0000256" key="3">
    <source>
        <dbReference type="ARBA" id="ARBA00010441"/>
    </source>
</evidence>
<dbReference type="Gene3D" id="1.20.120.1760">
    <property type="match status" value="1"/>
</dbReference>
<name>A0A380MM57_9GAMM</name>
<comment type="pathway">
    <text evidence="2">Phospholipid metabolism; phosphatidylglycerol biosynthesis; phosphatidylglycerol from CDP-diacylglycerol: step 1/2.</text>
</comment>
<feature type="transmembrane region" description="Helical" evidence="17">
    <location>
        <begin position="90"/>
        <end position="108"/>
    </location>
</feature>
<evidence type="ECO:0000256" key="1">
    <source>
        <dbReference type="ARBA" id="ARBA00004141"/>
    </source>
</evidence>
<accession>A0A380MM57</accession>
<proteinExistence type="inferred from homology"/>
<protein>
    <recommendedName>
        <fullName evidence="5 15">CDP-diacylglycerol--glycerol-3-phosphate 3-phosphatidyltransferase</fullName>
        <ecNumber evidence="4 15">2.7.8.5</ecNumber>
    </recommendedName>
</protein>
<dbReference type="RefSeq" id="WP_115217525.1">
    <property type="nucleotide sequence ID" value="NZ_UHIA01000003.1"/>
</dbReference>
<evidence type="ECO:0000256" key="4">
    <source>
        <dbReference type="ARBA" id="ARBA00013170"/>
    </source>
</evidence>
<organism evidence="18 19">
    <name type="scientific">Suttonella indologenes</name>
    <dbReference type="NCBI Taxonomy" id="13276"/>
    <lineage>
        <taxon>Bacteria</taxon>
        <taxon>Pseudomonadati</taxon>
        <taxon>Pseudomonadota</taxon>
        <taxon>Gammaproteobacteria</taxon>
        <taxon>Cardiobacteriales</taxon>
        <taxon>Cardiobacteriaceae</taxon>
        <taxon>Suttonella</taxon>
    </lineage>
</organism>
<evidence type="ECO:0000256" key="2">
    <source>
        <dbReference type="ARBA" id="ARBA00005042"/>
    </source>
</evidence>
<keyword evidence="10" id="KW-0443">Lipid metabolism</keyword>
<comment type="similarity">
    <text evidence="3 16">Belongs to the CDP-alcohol phosphatidyltransferase class-I family.</text>
</comment>
<dbReference type="NCBIfam" id="TIGR00560">
    <property type="entry name" value="pgsA"/>
    <property type="match status" value="1"/>
</dbReference>
<dbReference type="InterPro" id="IPR004570">
    <property type="entry name" value="Phosphatidylglycerol_P_synth"/>
</dbReference>
<feature type="transmembrane region" description="Helical" evidence="17">
    <location>
        <begin position="60"/>
        <end position="84"/>
    </location>
</feature>
<sequence>MAGLATKLTILRVALIPLFALFYYCHPESWGQWLALWVYVIACVTDYFDGYLARRMKEVSAFGAFLDPVADKLMVCVILVIVLSHFPEQWLLLCTLIIIAREIWISALREWMASMNMRDVVAVGKVGKWKTTAQMLALGFLIFREPFIGLPIWQIGQVLLIIAAALTLYSMLLYTQQAWQALNQTK</sequence>
<evidence type="ECO:0000256" key="6">
    <source>
        <dbReference type="ARBA" id="ARBA00022516"/>
    </source>
</evidence>
<evidence type="ECO:0000256" key="9">
    <source>
        <dbReference type="ARBA" id="ARBA00022989"/>
    </source>
</evidence>
<evidence type="ECO:0000313" key="19">
    <source>
        <dbReference type="Proteomes" id="UP000254575"/>
    </source>
</evidence>
<evidence type="ECO:0000256" key="14">
    <source>
        <dbReference type="ARBA" id="ARBA00048586"/>
    </source>
</evidence>
<keyword evidence="13" id="KW-1208">Phospholipid metabolism</keyword>
<dbReference type="EC" id="2.7.8.5" evidence="4 15"/>
<dbReference type="Proteomes" id="UP000254575">
    <property type="component" value="Unassembled WGS sequence"/>
</dbReference>
<dbReference type="InterPro" id="IPR000462">
    <property type="entry name" value="CDP-OH_P_trans"/>
</dbReference>
<comment type="catalytic activity">
    <reaction evidence="14">
        <text>a CDP-1,2-diacyl-sn-glycerol + sn-glycerol 3-phosphate = a 1,2-diacyl-sn-glycero-3-phospho-(1'-sn-glycero-3'-phosphate) + CMP + H(+)</text>
        <dbReference type="Rhea" id="RHEA:12593"/>
        <dbReference type="ChEBI" id="CHEBI:15378"/>
        <dbReference type="ChEBI" id="CHEBI:57597"/>
        <dbReference type="ChEBI" id="CHEBI:58332"/>
        <dbReference type="ChEBI" id="CHEBI:60110"/>
        <dbReference type="ChEBI" id="CHEBI:60377"/>
        <dbReference type="EC" id="2.7.8.5"/>
    </reaction>
</comment>
<keyword evidence="7 16" id="KW-0808">Transferase</keyword>
<keyword evidence="12" id="KW-0594">Phospholipid biosynthesis</keyword>
<dbReference type="InterPro" id="IPR043130">
    <property type="entry name" value="CDP-OH_PTrfase_TM_dom"/>
</dbReference>
<dbReference type="GO" id="GO:0046474">
    <property type="term" value="P:glycerophospholipid biosynthetic process"/>
    <property type="evidence" value="ECO:0007669"/>
    <property type="project" value="TreeGrafter"/>
</dbReference>
<keyword evidence="8 17" id="KW-0812">Transmembrane</keyword>
<evidence type="ECO:0000256" key="13">
    <source>
        <dbReference type="ARBA" id="ARBA00023264"/>
    </source>
</evidence>
<evidence type="ECO:0000256" key="16">
    <source>
        <dbReference type="RuleBase" id="RU003750"/>
    </source>
</evidence>
<feature type="transmembrane region" description="Helical" evidence="17">
    <location>
        <begin position="155"/>
        <end position="174"/>
    </location>
</feature>
<evidence type="ECO:0000256" key="10">
    <source>
        <dbReference type="ARBA" id="ARBA00023098"/>
    </source>
</evidence>
<dbReference type="PIRSF" id="PIRSF000847">
    <property type="entry name" value="Phos_ph_gly_syn"/>
    <property type="match status" value="1"/>
</dbReference>
<dbReference type="OrthoDB" id="9796672at2"/>
<dbReference type="PROSITE" id="PS00379">
    <property type="entry name" value="CDP_ALCOHOL_P_TRANSF"/>
    <property type="match status" value="1"/>
</dbReference>
<dbReference type="AlphaFoldDB" id="A0A380MM57"/>
<evidence type="ECO:0000256" key="12">
    <source>
        <dbReference type="ARBA" id="ARBA00023209"/>
    </source>
</evidence>
<feature type="transmembrane region" description="Helical" evidence="17">
    <location>
        <begin position="7"/>
        <end position="24"/>
    </location>
</feature>
<dbReference type="Pfam" id="PF01066">
    <property type="entry name" value="CDP-OH_P_transf"/>
    <property type="match status" value="1"/>
</dbReference>
<evidence type="ECO:0000313" key="18">
    <source>
        <dbReference type="EMBL" id="SUO91545.1"/>
    </source>
</evidence>
<reference evidence="18 19" key="1">
    <citation type="submission" date="2018-06" db="EMBL/GenBank/DDBJ databases">
        <authorList>
            <consortium name="Pathogen Informatics"/>
            <person name="Doyle S."/>
        </authorList>
    </citation>
    <scope>NUCLEOTIDE SEQUENCE [LARGE SCALE GENOMIC DNA]</scope>
    <source>
        <strain evidence="18 19">NCTC10717</strain>
    </source>
</reference>
<dbReference type="GO" id="GO:0008444">
    <property type="term" value="F:CDP-diacylglycerol-glycerol-3-phosphate 3-phosphatidyltransferase activity"/>
    <property type="evidence" value="ECO:0007669"/>
    <property type="project" value="UniProtKB-UniRule"/>
</dbReference>
<dbReference type="PANTHER" id="PTHR14269">
    <property type="entry name" value="CDP-DIACYLGLYCEROL--GLYCEROL-3-PHOSPHATE 3-PHOSPHATIDYLTRANSFERASE-RELATED"/>
    <property type="match status" value="1"/>
</dbReference>
<keyword evidence="11 17" id="KW-0472">Membrane</keyword>
<keyword evidence="19" id="KW-1185">Reference proteome</keyword>
<feature type="transmembrane region" description="Helical" evidence="17">
    <location>
        <begin position="120"/>
        <end position="143"/>
    </location>
</feature>
<dbReference type="EMBL" id="UHIA01000003">
    <property type="protein sequence ID" value="SUO91545.1"/>
    <property type="molecule type" value="Genomic_DNA"/>
</dbReference>
<evidence type="ECO:0000256" key="15">
    <source>
        <dbReference type="NCBIfam" id="TIGR00560"/>
    </source>
</evidence>
<keyword evidence="6" id="KW-0444">Lipid biosynthesis</keyword>
<dbReference type="InterPro" id="IPR048254">
    <property type="entry name" value="CDP_ALCOHOL_P_TRANSF_CS"/>
</dbReference>
<evidence type="ECO:0000256" key="11">
    <source>
        <dbReference type="ARBA" id="ARBA00023136"/>
    </source>
</evidence>
<dbReference type="GO" id="GO:0005886">
    <property type="term" value="C:plasma membrane"/>
    <property type="evidence" value="ECO:0007669"/>
    <property type="project" value="TreeGrafter"/>
</dbReference>